<keyword evidence="2" id="KW-1185">Reference proteome</keyword>
<gene>
    <name evidence="1" type="ORF">MARPO_0103s0011</name>
</gene>
<evidence type="ECO:0000313" key="1">
    <source>
        <dbReference type="EMBL" id="PTQ32035.1"/>
    </source>
</evidence>
<evidence type="ECO:0000313" key="2">
    <source>
        <dbReference type="Proteomes" id="UP000244005"/>
    </source>
</evidence>
<reference evidence="2" key="1">
    <citation type="journal article" date="2017" name="Cell">
        <title>Insights into land plant evolution garnered from the Marchantia polymorpha genome.</title>
        <authorList>
            <person name="Bowman J.L."/>
            <person name="Kohchi T."/>
            <person name="Yamato K.T."/>
            <person name="Jenkins J."/>
            <person name="Shu S."/>
            <person name="Ishizaki K."/>
            <person name="Yamaoka S."/>
            <person name="Nishihama R."/>
            <person name="Nakamura Y."/>
            <person name="Berger F."/>
            <person name="Adam C."/>
            <person name="Aki S.S."/>
            <person name="Althoff F."/>
            <person name="Araki T."/>
            <person name="Arteaga-Vazquez M.A."/>
            <person name="Balasubrmanian S."/>
            <person name="Barry K."/>
            <person name="Bauer D."/>
            <person name="Boehm C.R."/>
            <person name="Briginshaw L."/>
            <person name="Caballero-Perez J."/>
            <person name="Catarino B."/>
            <person name="Chen F."/>
            <person name="Chiyoda S."/>
            <person name="Chovatia M."/>
            <person name="Davies K.M."/>
            <person name="Delmans M."/>
            <person name="Demura T."/>
            <person name="Dierschke T."/>
            <person name="Dolan L."/>
            <person name="Dorantes-Acosta A.E."/>
            <person name="Eklund D.M."/>
            <person name="Florent S.N."/>
            <person name="Flores-Sandoval E."/>
            <person name="Fujiyama A."/>
            <person name="Fukuzawa H."/>
            <person name="Galik B."/>
            <person name="Grimanelli D."/>
            <person name="Grimwood J."/>
            <person name="Grossniklaus U."/>
            <person name="Hamada T."/>
            <person name="Haseloff J."/>
            <person name="Hetherington A.J."/>
            <person name="Higo A."/>
            <person name="Hirakawa Y."/>
            <person name="Hundley H.N."/>
            <person name="Ikeda Y."/>
            <person name="Inoue K."/>
            <person name="Inoue S.I."/>
            <person name="Ishida S."/>
            <person name="Jia Q."/>
            <person name="Kakita M."/>
            <person name="Kanazawa T."/>
            <person name="Kawai Y."/>
            <person name="Kawashima T."/>
            <person name="Kennedy M."/>
            <person name="Kinose K."/>
            <person name="Kinoshita T."/>
            <person name="Kohara Y."/>
            <person name="Koide E."/>
            <person name="Komatsu K."/>
            <person name="Kopischke S."/>
            <person name="Kubo M."/>
            <person name="Kyozuka J."/>
            <person name="Lagercrantz U."/>
            <person name="Lin S.S."/>
            <person name="Lindquist E."/>
            <person name="Lipzen A.M."/>
            <person name="Lu C.W."/>
            <person name="De Luna E."/>
            <person name="Martienssen R.A."/>
            <person name="Minamino N."/>
            <person name="Mizutani M."/>
            <person name="Mizutani M."/>
            <person name="Mochizuki N."/>
            <person name="Monte I."/>
            <person name="Mosher R."/>
            <person name="Nagasaki H."/>
            <person name="Nakagami H."/>
            <person name="Naramoto S."/>
            <person name="Nishitani K."/>
            <person name="Ohtani M."/>
            <person name="Okamoto T."/>
            <person name="Okumura M."/>
            <person name="Phillips J."/>
            <person name="Pollak B."/>
            <person name="Reinders A."/>
            <person name="Rovekamp M."/>
            <person name="Sano R."/>
            <person name="Sawa S."/>
            <person name="Schmid M.W."/>
            <person name="Shirakawa M."/>
            <person name="Solano R."/>
            <person name="Spunde A."/>
            <person name="Suetsugu N."/>
            <person name="Sugano S."/>
            <person name="Sugiyama A."/>
            <person name="Sun R."/>
            <person name="Suzuki Y."/>
            <person name="Takenaka M."/>
            <person name="Takezawa D."/>
            <person name="Tomogane H."/>
            <person name="Tsuzuki M."/>
            <person name="Ueda T."/>
            <person name="Umeda M."/>
            <person name="Ward J.M."/>
            <person name="Watanabe Y."/>
            <person name="Yazaki K."/>
            <person name="Yokoyama R."/>
            <person name="Yoshitake Y."/>
            <person name="Yotsui I."/>
            <person name="Zachgo S."/>
            <person name="Schmutz J."/>
        </authorList>
    </citation>
    <scope>NUCLEOTIDE SEQUENCE [LARGE SCALE GENOMIC DNA]</scope>
    <source>
        <strain evidence="2">Tak-1</strain>
    </source>
</reference>
<sequence>MVNLAGRHFFLEKAKGTTDSAGGIEGGRRGRTRRSRARVGRFQNFAFAALTPGDELSLGTRLSLCTSSTMVKNVIMP</sequence>
<dbReference type="Gramene" id="Mp1g00780.1">
    <property type="protein sequence ID" value="Mp1g00780.1.cds1"/>
    <property type="gene ID" value="Mp1g00780"/>
</dbReference>
<dbReference type="EMBL" id="KZ772775">
    <property type="protein sequence ID" value="PTQ32035.1"/>
    <property type="molecule type" value="Genomic_DNA"/>
</dbReference>
<organism evidence="1 2">
    <name type="scientific">Marchantia polymorpha</name>
    <name type="common">Common liverwort</name>
    <name type="synonym">Marchantia aquatica</name>
    <dbReference type="NCBI Taxonomy" id="3197"/>
    <lineage>
        <taxon>Eukaryota</taxon>
        <taxon>Viridiplantae</taxon>
        <taxon>Streptophyta</taxon>
        <taxon>Embryophyta</taxon>
        <taxon>Marchantiophyta</taxon>
        <taxon>Marchantiopsida</taxon>
        <taxon>Marchantiidae</taxon>
        <taxon>Marchantiales</taxon>
        <taxon>Marchantiaceae</taxon>
        <taxon>Marchantia</taxon>
    </lineage>
</organism>
<dbReference type="Proteomes" id="UP000244005">
    <property type="component" value="Unassembled WGS sequence"/>
</dbReference>
<proteinExistence type="predicted"/>
<accession>A0A2R6WDV2</accession>
<protein>
    <submittedName>
        <fullName evidence="1">Uncharacterized protein</fullName>
    </submittedName>
</protein>
<dbReference type="AlphaFoldDB" id="A0A2R6WDV2"/>
<name>A0A2R6WDV2_MARPO</name>